<feature type="domain" description="Dienelactone hydrolase" evidence="1">
    <location>
        <begin position="1"/>
        <end position="130"/>
    </location>
</feature>
<organism evidence="2 3">
    <name type="scientific">Cymbomonas tetramitiformis</name>
    <dbReference type="NCBI Taxonomy" id="36881"/>
    <lineage>
        <taxon>Eukaryota</taxon>
        <taxon>Viridiplantae</taxon>
        <taxon>Chlorophyta</taxon>
        <taxon>Pyramimonadophyceae</taxon>
        <taxon>Pyramimonadales</taxon>
        <taxon>Pyramimonadaceae</taxon>
        <taxon>Cymbomonas</taxon>
    </lineage>
</organism>
<evidence type="ECO:0000259" key="1">
    <source>
        <dbReference type="Pfam" id="PF01738"/>
    </source>
</evidence>
<name>A0AAE0FTX3_9CHLO</name>
<sequence>VGVTGFCMGGALTFGAAAKGADVACIAPFYGIPDPKYFDTTAIKIPVQAHFGQLDALAGFSDPETAQANFQKMKDAGCDIELCMYESGGHGFMNFGVAGGEEKLKLIGAAIPTQDDVDLAWKRLVAFFNQNLS</sequence>
<dbReference type="SUPFAM" id="SSF53474">
    <property type="entry name" value="alpha/beta-Hydrolases"/>
    <property type="match status" value="1"/>
</dbReference>
<dbReference type="AlphaFoldDB" id="A0AAE0FTX3"/>
<evidence type="ECO:0000313" key="3">
    <source>
        <dbReference type="Proteomes" id="UP001190700"/>
    </source>
</evidence>
<keyword evidence="3" id="KW-1185">Reference proteome</keyword>
<feature type="non-terminal residue" evidence="2">
    <location>
        <position position="1"/>
    </location>
</feature>
<proteinExistence type="predicted"/>
<dbReference type="EMBL" id="LGRX02013710">
    <property type="protein sequence ID" value="KAK3265780.1"/>
    <property type="molecule type" value="Genomic_DNA"/>
</dbReference>
<protein>
    <recommendedName>
        <fullName evidence="1">Dienelactone hydrolase domain-containing protein</fullName>
    </recommendedName>
</protein>
<reference evidence="2 3" key="1">
    <citation type="journal article" date="2015" name="Genome Biol. Evol.">
        <title>Comparative Genomics of a Bacterivorous Green Alga Reveals Evolutionary Causalities and Consequences of Phago-Mixotrophic Mode of Nutrition.</title>
        <authorList>
            <person name="Burns J.A."/>
            <person name="Paasch A."/>
            <person name="Narechania A."/>
            <person name="Kim E."/>
        </authorList>
    </citation>
    <scope>NUCLEOTIDE SEQUENCE [LARGE SCALE GENOMIC DNA]</scope>
    <source>
        <strain evidence="2 3">PLY_AMNH</strain>
    </source>
</reference>
<gene>
    <name evidence="2" type="ORF">CYMTET_25563</name>
</gene>
<dbReference type="GO" id="GO:0016787">
    <property type="term" value="F:hydrolase activity"/>
    <property type="evidence" value="ECO:0007669"/>
    <property type="project" value="InterPro"/>
</dbReference>
<dbReference type="InterPro" id="IPR029058">
    <property type="entry name" value="AB_hydrolase_fold"/>
</dbReference>
<evidence type="ECO:0000313" key="2">
    <source>
        <dbReference type="EMBL" id="KAK3265780.1"/>
    </source>
</evidence>
<dbReference type="InterPro" id="IPR002925">
    <property type="entry name" value="Dienelactn_hydro"/>
</dbReference>
<comment type="caution">
    <text evidence="2">The sequence shown here is derived from an EMBL/GenBank/DDBJ whole genome shotgun (WGS) entry which is preliminary data.</text>
</comment>
<dbReference type="Pfam" id="PF01738">
    <property type="entry name" value="DLH"/>
    <property type="match status" value="1"/>
</dbReference>
<accession>A0AAE0FTX3</accession>
<dbReference type="PANTHER" id="PTHR46623">
    <property type="entry name" value="CARBOXYMETHYLENEBUTENOLIDASE-RELATED"/>
    <property type="match status" value="1"/>
</dbReference>
<dbReference type="Gene3D" id="3.40.50.1820">
    <property type="entry name" value="alpha/beta hydrolase"/>
    <property type="match status" value="1"/>
</dbReference>
<dbReference type="InterPro" id="IPR051049">
    <property type="entry name" value="Dienelactone_hydrolase-like"/>
</dbReference>
<dbReference type="PANTHER" id="PTHR46623:SF6">
    <property type="entry name" value="ALPHA_BETA-HYDROLASES SUPERFAMILY PROTEIN"/>
    <property type="match status" value="1"/>
</dbReference>
<dbReference type="Proteomes" id="UP001190700">
    <property type="component" value="Unassembled WGS sequence"/>
</dbReference>